<dbReference type="PANTHER" id="PTHR37353">
    <property type="entry name" value="RIKEN CDNA 4921517D22 GENE"/>
    <property type="match status" value="1"/>
</dbReference>
<protein>
    <submittedName>
        <fullName evidence="1">Uncharacterized protein</fullName>
    </submittedName>
</protein>
<feature type="non-terminal residue" evidence="1">
    <location>
        <position position="1"/>
    </location>
</feature>
<evidence type="ECO:0000313" key="2">
    <source>
        <dbReference type="Proteomes" id="UP000551758"/>
    </source>
</evidence>
<organism evidence="1 2">
    <name type="scientific">Diceros bicornis minor</name>
    <name type="common">South-central black rhinoceros</name>
    <dbReference type="NCBI Taxonomy" id="77932"/>
    <lineage>
        <taxon>Eukaryota</taxon>
        <taxon>Metazoa</taxon>
        <taxon>Chordata</taxon>
        <taxon>Craniata</taxon>
        <taxon>Vertebrata</taxon>
        <taxon>Euteleostomi</taxon>
        <taxon>Mammalia</taxon>
        <taxon>Eutheria</taxon>
        <taxon>Laurasiatheria</taxon>
        <taxon>Perissodactyla</taxon>
        <taxon>Rhinocerotidae</taxon>
        <taxon>Diceros</taxon>
    </lineage>
</organism>
<comment type="caution">
    <text evidence="1">The sequence shown here is derived from an EMBL/GenBank/DDBJ whole genome shotgun (WGS) entry which is preliminary data.</text>
</comment>
<gene>
    <name evidence="1" type="ORF">HPG69_007642</name>
</gene>
<evidence type="ECO:0000313" key="1">
    <source>
        <dbReference type="EMBL" id="KAF5912653.1"/>
    </source>
</evidence>
<reference evidence="1 2" key="1">
    <citation type="journal article" date="2020" name="Mol. Biol. Evol.">
        <title>Interspecific Gene Flow and the Evolution of Specialization in Black and White Rhinoceros.</title>
        <authorList>
            <person name="Moodley Y."/>
            <person name="Westbury M.V."/>
            <person name="Russo I.M."/>
            <person name="Gopalakrishnan S."/>
            <person name="Rakotoarivelo A."/>
            <person name="Olsen R.A."/>
            <person name="Prost S."/>
            <person name="Tunstall T."/>
            <person name="Ryder O.A."/>
            <person name="Dalen L."/>
            <person name="Bruford M.W."/>
        </authorList>
    </citation>
    <scope>NUCLEOTIDE SEQUENCE [LARGE SCALE GENOMIC DNA]</scope>
    <source>
        <strain evidence="1">SBR-YM</strain>
        <tissue evidence="1">Skin</tissue>
    </source>
</reference>
<dbReference type="EMBL" id="JACDTQ010003801">
    <property type="protein sequence ID" value="KAF5912653.1"/>
    <property type="molecule type" value="Genomic_DNA"/>
</dbReference>
<keyword evidence="2" id="KW-1185">Reference proteome</keyword>
<dbReference type="PANTHER" id="PTHR37353:SF1">
    <property type="entry name" value="RIKEN CDNA 4921517D22 GENE"/>
    <property type="match status" value="1"/>
</dbReference>
<dbReference type="Proteomes" id="UP000551758">
    <property type="component" value="Unassembled WGS sequence"/>
</dbReference>
<accession>A0A7J7EAE4</accession>
<sequence>TDFPPPKELENKITAQRSSRETLSQLKIVWRQSLPDVRKMQLSHGQLPELYALLKNFNKESKKSNLLKIHGISPREAQKILSQNLNAMSFPSGTDVRGEAPQPACLCEVVRREAEQPGSVTELLHRGLQTSSLSPLERPTRPQLRLSRGGIPPPAHAFPHEILIRHSSSSLLTIRKKSQSSKILCRLGISQVTPQKFIFEDRVSKYLLADSEKQFLDLRDLEWRYYKGIVKWKHTISDSSIDIKYNSEKRFVESQEMPDVIFPPLVHRSLVIYPQVDYPKNLTSS</sequence>
<dbReference type="InterPro" id="IPR040022">
    <property type="entry name" value="C9orf153-like"/>
</dbReference>
<proteinExistence type="predicted"/>
<name>A0A7J7EAE4_DICBM</name>
<dbReference type="AlphaFoldDB" id="A0A7J7EAE4"/>
<dbReference type="Pfam" id="PF17673">
    <property type="entry name" value="DUF5532"/>
    <property type="match status" value="1"/>
</dbReference>